<dbReference type="Pfam" id="PF19310">
    <property type="entry name" value="TOP_N"/>
    <property type="match status" value="1"/>
</dbReference>
<dbReference type="AlphaFoldDB" id="A0A9R1RXV5"/>
<dbReference type="Gene3D" id="1.10.1370.40">
    <property type="match status" value="1"/>
</dbReference>
<keyword evidence="3" id="KW-1185">Reference proteome</keyword>
<accession>A0A9R1RXV5</accession>
<evidence type="ECO:0000259" key="1">
    <source>
        <dbReference type="Pfam" id="PF19310"/>
    </source>
</evidence>
<gene>
    <name evidence="2" type="ORF">TRITD_3Bv1G031840</name>
</gene>
<feature type="domain" description="Oligopeptidase A N-terminal" evidence="1">
    <location>
        <begin position="77"/>
        <end position="132"/>
    </location>
</feature>
<dbReference type="Gramene" id="TRITD3Bv1G031840.1">
    <property type="protein sequence ID" value="TRITD3Bv1G031840.1"/>
    <property type="gene ID" value="TRITD3Bv1G031840"/>
</dbReference>
<proteinExistence type="predicted"/>
<evidence type="ECO:0000313" key="3">
    <source>
        <dbReference type="Proteomes" id="UP000324705"/>
    </source>
</evidence>
<name>A0A9R1RXV5_TRITD</name>
<reference evidence="2 3" key="1">
    <citation type="submission" date="2017-09" db="EMBL/GenBank/DDBJ databases">
        <authorList>
            <consortium name="International Durum Wheat Genome Sequencing Consortium (IDWGSC)"/>
            <person name="Milanesi L."/>
        </authorList>
    </citation>
    <scope>NUCLEOTIDE SEQUENCE [LARGE SCALE GENOMIC DNA]</scope>
    <source>
        <strain evidence="3">cv. Svevo</strain>
    </source>
</reference>
<dbReference type="InterPro" id="IPR045666">
    <property type="entry name" value="OpdA_N"/>
</dbReference>
<evidence type="ECO:0000313" key="2">
    <source>
        <dbReference type="EMBL" id="VAH73019.1"/>
    </source>
</evidence>
<protein>
    <recommendedName>
        <fullName evidence="1">Oligopeptidase A N-terminal domain-containing protein</fullName>
    </recommendedName>
</protein>
<sequence>MLPDPDQHVNSLTLPAGPSFVAAPSSPTSATLPSANPACSAYCTAASDTMVDADSSSNPMLADFDFPPFDDVEPVHEGELEELEKGVEPAWECLVHPLKRIIDRLDIVWNVVDHIKVVKDSPDLHATVEDVQVFSSSVTPPVIWMDEAIDLLAHHQMLSLYFVLLHELSSNMVHR</sequence>
<dbReference type="EMBL" id="LT934116">
    <property type="protein sequence ID" value="VAH73019.1"/>
    <property type="molecule type" value="Genomic_DNA"/>
</dbReference>
<organism evidence="2 3">
    <name type="scientific">Triticum turgidum subsp. durum</name>
    <name type="common">Durum wheat</name>
    <name type="synonym">Triticum durum</name>
    <dbReference type="NCBI Taxonomy" id="4567"/>
    <lineage>
        <taxon>Eukaryota</taxon>
        <taxon>Viridiplantae</taxon>
        <taxon>Streptophyta</taxon>
        <taxon>Embryophyta</taxon>
        <taxon>Tracheophyta</taxon>
        <taxon>Spermatophyta</taxon>
        <taxon>Magnoliopsida</taxon>
        <taxon>Liliopsida</taxon>
        <taxon>Poales</taxon>
        <taxon>Poaceae</taxon>
        <taxon>BOP clade</taxon>
        <taxon>Pooideae</taxon>
        <taxon>Triticodae</taxon>
        <taxon>Triticeae</taxon>
        <taxon>Triticinae</taxon>
        <taxon>Triticum</taxon>
    </lineage>
</organism>
<dbReference type="Proteomes" id="UP000324705">
    <property type="component" value="Chromosome 3B"/>
</dbReference>